<dbReference type="AlphaFoldDB" id="A0A0R2TV91"/>
<protein>
    <submittedName>
        <fullName evidence="1">Uncharacterized protein</fullName>
    </submittedName>
</protein>
<evidence type="ECO:0000313" key="2">
    <source>
        <dbReference type="Proteomes" id="UP000051213"/>
    </source>
</evidence>
<name>A0A0R2TV91_9GAMM</name>
<accession>A0A0R2TV91</accession>
<organism evidence="1 2">
    <name type="scientific">SAR92 bacterium BACL26 MAG-121220-bin70</name>
    <dbReference type="NCBI Taxonomy" id="1655626"/>
    <lineage>
        <taxon>Bacteria</taxon>
        <taxon>Pseudomonadati</taxon>
        <taxon>Pseudomonadota</taxon>
        <taxon>Gammaproteobacteria</taxon>
        <taxon>Cellvibrionales</taxon>
        <taxon>Porticoccaceae</taxon>
        <taxon>SAR92 clade</taxon>
    </lineage>
</organism>
<evidence type="ECO:0000313" key="1">
    <source>
        <dbReference type="EMBL" id="KRO91077.1"/>
    </source>
</evidence>
<gene>
    <name evidence="1" type="ORF">ABS24_03145</name>
</gene>
<comment type="caution">
    <text evidence="1">The sequence shown here is derived from an EMBL/GenBank/DDBJ whole genome shotgun (WGS) entry which is preliminary data.</text>
</comment>
<sequence>MVLECIVVSLATSNNFATLIVNVGGSFITVADWYVDYGTQNCLLLHEASALSKSDACEYVAEQRQAACNGDL</sequence>
<reference evidence="1 2" key="1">
    <citation type="submission" date="2015-10" db="EMBL/GenBank/DDBJ databases">
        <title>Metagenome-Assembled Genomes uncover a global brackish microbiome.</title>
        <authorList>
            <person name="Hugerth L.W."/>
            <person name="Larsson J."/>
            <person name="Alneberg J."/>
            <person name="Lindh M.V."/>
            <person name="Legrand C."/>
            <person name="Pinhassi J."/>
            <person name="Andersson A.F."/>
        </authorList>
    </citation>
    <scope>NUCLEOTIDE SEQUENCE [LARGE SCALE GENOMIC DNA]</scope>
    <source>
        <strain evidence="1">BACL26 MAG-121220-bin70</strain>
    </source>
</reference>
<dbReference type="EMBL" id="LICA01000623">
    <property type="protein sequence ID" value="KRO91077.1"/>
    <property type="molecule type" value="Genomic_DNA"/>
</dbReference>
<dbReference type="Proteomes" id="UP000051213">
    <property type="component" value="Unassembled WGS sequence"/>
</dbReference>
<proteinExistence type="predicted"/>